<gene>
    <name evidence="2" type="ORF">ABB28_17280</name>
</gene>
<dbReference type="EMBL" id="LDJK01000114">
    <property type="protein sequence ID" value="KRG66329.1"/>
    <property type="molecule type" value="Genomic_DNA"/>
</dbReference>
<dbReference type="RefSeq" id="WP_057687586.1">
    <property type="nucleotide sequence ID" value="NZ_DAMBRS010000001.1"/>
</dbReference>
<reference evidence="2 3" key="1">
    <citation type="submission" date="2015-05" db="EMBL/GenBank/DDBJ databases">
        <title>Genome sequencing and analysis of members of genus Stenotrophomonas.</title>
        <authorList>
            <person name="Patil P.P."/>
            <person name="Midha S."/>
            <person name="Patil P.B."/>
        </authorList>
    </citation>
    <scope>NUCLEOTIDE SEQUENCE [LARGE SCALE GENOMIC DNA]</scope>
    <source>
        <strain evidence="2 3">DSM 21508</strain>
    </source>
</reference>
<keyword evidence="1" id="KW-1133">Transmembrane helix</keyword>
<sequence length="61" mass="6439">MSTPPPEPISHTAEMVIATVVGVAVGLGLDNLLLGCVVGIALGIVLSIGKTLYLDRKRRRR</sequence>
<dbReference type="Proteomes" id="UP000051386">
    <property type="component" value="Unassembled WGS sequence"/>
</dbReference>
<name>A0A0R0C9Q1_9GAMM</name>
<keyword evidence="3" id="KW-1185">Reference proteome</keyword>
<proteinExistence type="predicted"/>
<accession>A0A0R0C9Q1</accession>
<keyword evidence="1" id="KW-0812">Transmembrane</keyword>
<comment type="caution">
    <text evidence="2">The sequence shown here is derived from an EMBL/GenBank/DDBJ whole genome shotgun (WGS) entry which is preliminary data.</text>
</comment>
<evidence type="ECO:0000313" key="2">
    <source>
        <dbReference type="EMBL" id="KRG66329.1"/>
    </source>
</evidence>
<feature type="transmembrane region" description="Helical" evidence="1">
    <location>
        <begin position="32"/>
        <end position="53"/>
    </location>
</feature>
<evidence type="ECO:0000256" key="1">
    <source>
        <dbReference type="SAM" id="Phobius"/>
    </source>
</evidence>
<keyword evidence="1" id="KW-0472">Membrane</keyword>
<protein>
    <submittedName>
        <fullName evidence="2">Uncharacterized protein</fullName>
    </submittedName>
</protein>
<organism evidence="2 3">
    <name type="scientific">Stenotrophomonas chelatiphaga</name>
    <dbReference type="NCBI Taxonomy" id="517011"/>
    <lineage>
        <taxon>Bacteria</taxon>
        <taxon>Pseudomonadati</taxon>
        <taxon>Pseudomonadota</taxon>
        <taxon>Gammaproteobacteria</taxon>
        <taxon>Lysobacterales</taxon>
        <taxon>Lysobacteraceae</taxon>
        <taxon>Stenotrophomonas</taxon>
    </lineage>
</organism>
<dbReference type="PATRIC" id="fig|517011.3.peg.212"/>
<dbReference type="AlphaFoldDB" id="A0A0R0C9Q1"/>
<evidence type="ECO:0000313" key="3">
    <source>
        <dbReference type="Proteomes" id="UP000051386"/>
    </source>
</evidence>